<dbReference type="Pfam" id="PF08345">
    <property type="entry name" value="YscJ_FliF_C"/>
    <property type="match status" value="1"/>
</dbReference>
<evidence type="ECO:0000256" key="11">
    <source>
        <dbReference type="ARBA" id="ARBA00025936"/>
    </source>
</evidence>
<keyword evidence="7 14" id="KW-0812">Transmembrane</keyword>
<comment type="function">
    <text evidence="1 12">The M ring may be actively involved in energy transduction.</text>
</comment>
<keyword evidence="8 14" id="KW-1133">Transmembrane helix</keyword>
<dbReference type="InterPro" id="IPR006182">
    <property type="entry name" value="FliF_N_dom"/>
</dbReference>
<evidence type="ECO:0000259" key="15">
    <source>
        <dbReference type="Pfam" id="PF01514"/>
    </source>
</evidence>
<dbReference type="Pfam" id="PF01514">
    <property type="entry name" value="YscJ_FliF"/>
    <property type="match status" value="1"/>
</dbReference>
<evidence type="ECO:0000259" key="16">
    <source>
        <dbReference type="Pfam" id="PF08345"/>
    </source>
</evidence>
<evidence type="ECO:0000256" key="2">
    <source>
        <dbReference type="ARBA" id="ARBA00004117"/>
    </source>
</evidence>
<comment type="subcellular location">
    <subcellularLocation>
        <location evidence="2 12">Bacterial flagellum basal body</location>
    </subcellularLocation>
    <subcellularLocation>
        <location evidence="3">Cell membrane</location>
        <topology evidence="3">Multi-pass membrane protein</topology>
    </subcellularLocation>
</comment>
<dbReference type="InterPro" id="IPR043427">
    <property type="entry name" value="YscJ/FliF"/>
</dbReference>
<dbReference type="PANTHER" id="PTHR30046">
    <property type="entry name" value="FLAGELLAR M-RING PROTEIN"/>
    <property type="match status" value="1"/>
</dbReference>
<feature type="compositionally biased region" description="Basic and acidic residues" evidence="13">
    <location>
        <begin position="275"/>
        <end position="286"/>
    </location>
</feature>
<evidence type="ECO:0000256" key="13">
    <source>
        <dbReference type="SAM" id="MobiDB-lite"/>
    </source>
</evidence>
<reference evidence="17 18" key="1">
    <citation type="submission" date="2020-10" db="EMBL/GenBank/DDBJ databases">
        <title>Phylogeny of dyella-like bacteria.</title>
        <authorList>
            <person name="Fu J."/>
        </authorList>
    </citation>
    <scope>NUCLEOTIDE SEQUENCE [LARGE SCALE GENOMIC DNA]</scope>
    <source>
        <strain evidence="17 18">BB4</strain>
    </source>
</reference>
<keyword evidence="18" id="KW-1185">Reference proteome</keyword>
<dbReference type="InterPro" id="IPR013556">
    <property type="entry name" value="Flag_M-ring_C"/>
</dbReference>
<feature type="transmembrane region" description="Helical" evidence="14">
    <location>
        <begin position="27"/>
        <end position="46"/>
    </location>
</feature>
<evidence type="ECO:0000313" key="17">
    <source>
        <dbReference type="EMBL" id="MFK2918169.1"/>
    </source>
</evidence>
<dbReference type="Gene3D" id="3.30.300.30">
    <property type="match status" value="1"/>
</dbReference>
<comment type="caution">
    <text evidence="17">The sequence shown here is derived from an EMBL/GenBank/DDBJ whole genome shotgun (WGS) entry which is preliminary data.</text>
</comment>
<evidence type="ECO:0000256" key="4">
    <source>
        <dbReference type="ARBA" id="ARBA00007971"/>
    </source>
</evidence>
<feature type="domain" description="Flagellar M-ring C-terminal" evidence="16">
    <location>
        <begin position="255"/>
        <end position="411"/>
    </location>
</feature>
<dbReference type="PIRSF" id="PIRSF004862">
    <property type="entry name" value="FliF"/>
    <property type="match status" value="1"/>
</dbReference>
<keyword evidence="17" id="KW-0969">Cilium</keyword>
<evidence type="ECO:0000313" key="18">
    <source>
        <dbReference type="Proteomes" id="UP001620408"/>
    </source>
</evidence>
<proteinExistence type="inferred from homology"/>
<evidence type="ECO:0000256" key="8">
    <source>
        <dbReference type="ARBA" id="ARBA00022989"/>
    </source>
</evidence>
<protein>
    <recommendedName>
        <fullName evidence="5 12">Flagellar M-ring protein</fullName>
    </recommendedName>
</protein>
<feature type="domain" description="Flagellar M-ring N-terminal" evidence="15">
    <location>
        <begin position="49"/>
        <end position="224"/>
    </location>
</feature>
<dbReference type="InterPro" id="IPR045851">
    <property type="entry name" value="AMP-bd_C_sf"/>
</dbReference>
<dbReference type="NCBIfam" id="TIGR00206">
    <property type="entry name" value="fliF"/>
    <property type="match status" value="1"/>
</dbReference>
<evidence type="ECO:0000256" key="5">
    <source>
        <dbReference type="ARBA" id="ARBA00017949"/>
    </source>
</evidence>
<evidence type="ECO:0000256" key="14">
    <source>
        <dbReference type="SAM" id="Phobius"/>
    </source>
</evidence>
<evidence type="ECO:0000256" key="6">
    <source>
        <dbReference type="ARBA" id="ARBA00022475"/>
    </source>
</evidence>
<accession>A0ABW8K9L8</accession>
<dbReference type="InterPro" id="IPR000067">
    <property type="entry name" value="FlgMring_FliF"/>
</dbReference>
<organism evidence="17 18">
    <name type="scientific">Dyella koreensis</name>
    <dbReference type="NCBI Taxonomy" id="311235"/>
    <lineage>
        <taxon>Bacteria</taxon>
        <taxon>Pseudomonadati</taxon>
        <taxon>Pseudomonadota</taxon>
        <taxon>Gammaproteobacteria</taxon>
        <taxon>Lysobacterales</taxon>
        <taxon>Rhodanobacteraceae</taxon>
        <taxon>Dyella</taxon>
    </lineage>
</organism>
<evidence type="ECO:0000256" key="9">
    <source>
        <dbReference type="ARBA" id="ARBA00023136"/>
    </source>
</evidence>
<gene>
    <name evidence="17" type="primary">fliF</name>
    <name evidence="17" type="ORF">ISS97_12925</name>
</gene>
<keyword evidence="10 12" id="KW-0975">Bacterial flagellum</keyword>
<evidence type="ECO:0000256" key="7">
    <source>
        <dbReference type="ARBA" id="ARBA00022692"/>
    </source>
</evidence>
<evidence type="ECO:0000256" key="3">
    <source>
        <dbReference type="ARBA" id="ARBA00004651"/>
    </source>
</evidence>
<sequence length="538" mass="58108">MLAKLKSKASGLFAGARLPSSKGLSRLLPMIVLAIGLTALVMMFVWRSDASYKPLFGARENVSAAETMAVLDAENIPYRIHPQSGQVLIPDAKLGQARMLLAAKGVVAKLPDGLEQVDKSDPLGVSQFVQDVRFRRGLEGELVKSIMSLEPVETARVHLSIAKSSSFILSDGDKSSASVVLTLKPGRKLGKEQIGAIVGMVAGSVANLDPARVAVIDQAGNYLSSTIDPNDPSVGDNEIGVRMREDTLRNIRDLLAQSLGDGNYRASVMVETDNDRVEETHEKYGDKPLVTNEATRDEQDASQMALGVPGSLSNRPAPTGNAPAASEKAGPRSQRNAITRQYVYDRNVVQIKRSPTRIKRVSVAVVLSNAAAPDGKEWTPQQLGKIEAILQSGIGMDVAREDKLTVSALDFQVPKTETPLSWWKQPEHMLTMGGYAGYALLALFVFLLVLRPLLRILRQWVDNQKPQLPAETEAVSEADPDAVGVTTAPVNSPLDEDDIRLPPVGSSVDVLIDHLKILAAQAPSRVADVIKPWIRKHG</sequence>
<keyword evidence="9 14" id="KW-0472">Membrane</keyword>
<comment type="subunit">
    <text evidence="11">The basal body constitutes a major portion of the flagellar organelle and consists of four rings (L,P,S, and M) mounted on a central rod. The M ring is integral to the inner membrane of the cell and may be connected to the flagellar rod via the S ring. The S (supramembrane ring) lies just distal to the M ring. The L and P rings lie in the outer membrane and the periplasmic space, respectively.</text>
</comment>
<feature type="region of interest" description="Disordered" evidence="13">
    <location>
        <begin position="275"/>
        <end position="336"/>
    </location>
</feature>
<dbReference type="EMBL" id="JADIKD010000011">
    <property type="protein sequence ID" value="MFK2918169.1"/>
    <property type="molecule type" value="Genomic_DNA"/>
</dbReference>
<comment type="similarity">
    <text evidence="4 12">Belongs to the FliF family.</text>
</comment>
<dbReference type="RefSeq" id="WP_379983923.1">
    <property type="nucleotide sequence ID" value="NZ_JADIKD010000011.1"/>
</dbReference>
<feature type="transmembrane region" description="Helical" evidence="14">
    <location>
        <begin position="435"/>
        <end position="454"/>
    </location>
</feature>
<dbReference type="Proteomes" id="UP001620408">
    <property type="component" value="Unassembled WGS sequence"/>
</dbReference>
<name>A0ABW8K9L8_9GAMM</name>
<evidence type="ECO:0000256" key="10">
    <source>
        <dbReference type="ARBA" id="ARBA00023143"/>
    </source>
</evidence>
<evidence type="ECO:0000256" key="12">
    <source>
        <dbReference type="PIRNR" id="PIRNR004862"/>
    </source>
</evidence>
<keyword evidence="6" id="KW-1003">Cell membrane</keyword>
<dbReference type="PRINTS" id="PR01009">
    <property type="entry name" value="FLGMRINGFLIF"/>
</dbReference>
<dbReference type="PANTHER" id="PTHR30046:SF0">
    <property type="entry name" value="FLAGELLAR M-RING PROTEIN"/>
    <property type="match status" value="1"/>
</dbReference>
<keyword evidence="17" id="KW-0966">Cell projection</keyword>
<keyword evidence="17" id="KW-0282">Flagellum</keyword>
<evidence type="ECO:0000256" key="1">
    <source>
        <dbReference type="ARBA" id="ARBA00003820"/>
    </source>
</evidence>